<dbReference type="AlphaFoldDB" id="A0A7G1KIJ8"/>
<keyword evidence="2" id="KW-1185">Reference proteome</keyword>
<protein>
    <submittedName>
        <fullName evidence="1">Uncharacterized protein</fullName>
    </submittedName>
</protein>
<name>A0A7G1KIJ8_9NOCA</name>
<proteinExistence type="predicted"/>
<evidence type="ECO:0000313" key="2">
    <source>
        <dbReference type="Proteomes" id="UP000516173"/>
    </source>
</evidence>
<dbReference type="KEGG" id="nwl:NWFMUON74_17950"/>
<gene>
    <name evidence="1" type="ORF">NWFMUON74_17950</name>
</gene>
<accession>A0A7G1KIJ8</accession>
<evidence type="ECO:0000313" key="1">
    <source>
        <dbReference type="EMBL" id="BCK54023.1"/>
    </source>
</evidence>
<reference evidence="1 2" key="1">
    <citation type="submission" date="2020-08" db="EMBL/GenBank/DDBJ databases">
        <title>Genome Sequencing of Nocardia wallacei strain FMUON74 and assembly.</title>
        <authorList>
            <person name="Toyokawa M."/>
            <person name="Uesaka K."/>
        </authorList>
    </citation>
    <scope>NUCLEOTIDE SEQUENCE [LARGE SCALE GENOMIC DNA]</scope>
    <source>
        <strain evidence="1 2">FMUON74</strain>
    </source>
</reference>
<dbReference type="EMBL" id="AP023396">
    <property type="protein sequence ID" value="BCK54023.1"/>
    <property type="molecule type" value="Genomic_DNA"/>
</dbReference>
<sequence>MSLFRDGPAWWDNNKGRWVGGHPTPLSRVWGEARRRGLQLFVGDHETDGVLDLMVRLTDGSELPGFRVARGATAQQIWHSMYKAAIECGRQEGHGVVCVADCGK</sequence>
<organism evidence="1 2">
    <name type="scientific">Nocardia wallacei</name>
    <dbReference type="NCBI Taxonomy" id="480035"/>
    <lineage>
        <taxon>Bacteria</taxon>
        <taxon>Bacillati</taxon>
        <taxon>Actinomycetota</taxon>
        <taxon>Actinomycetes</taxon>
        <taxon>Mycobacteriales</taxon>
        <taxon>Nocardiaceae</taxon>
        <taxon>Nocardia</taxon>
    </lineage>
</organism>
<dbReference type="Proteomes" id="UP000516173">
    <property type="component" value="Chromosome"/>
</dbReference>